<evidence type="ECO:0000313" key="2">
    <source>
        <dbReference type="EMBL" id="SVC41888.1"/>
    </source>
</evidence>
<dbReference type="EMBL" id="UINC01090177">
    <property type="protein sequence ID" value="SVC41888.1"/>
    <property type="molecule type" value="Genomic_DNA"/>
</dbReference>
<name>A0A382LZJ8_9ZZZZ</name>
<dbReference type="InterPro" id="IPR011576">
    <property type="entry name" value="Pyridox_Oxase_N"/>
</dbReference>
<dbReference type="SUPFAM" id="SSF50475">
    <property type="entry name" value="FMN-binding split barrel"/>
    <property type="match status" value="1"/>
</dbReference>
<protein>
    <recommendedName>
        <fullName evidence="1">Pyridoxamine 5'-phosphate oxidase N-terminal domain-containing protein</fullName>
    </recommendedName>
</protein>
<gene>
    <name evidence="2" type="ORF">METZ01_LOCUS294742</name>
</gene>
<dbReference type="AlphaFoldDB" id="A0A382LZJ8"/>
<feature type="non-terminal residue" evidence="2">
    <location>
        <position position="164"/>
    </location>
</feature>
<dbReference type="InterPro" id="IPR012349">
    <property type="entry name" value="Split_barrel_FMN-bd"/>
</dbReference>
<dbReference type="Pfam" id="PF01243">
    <property type="entry name" value="PNPOx_N"/>
    <property type="match status" value="1"/>
</dbReference>
<proteinExistence type="predicted"/>
<dbReference type="Gene3D" id="2.30.110.10">
    <property type="entry name" value="Electron Transport, Fmn-binding Protein, Chain A"/>
    <property type="match status" value="1"/>
</dbReference>
<evidence type="ECO:0000259" key="1">
    <source>
        <dbReference type="Pfam" id="PF01243"/>
    </source>
</evidence>
<accession>A0A382LZJ8</accession>
<reference evidence="2" key="1">
    <citation type="submission" date="2018-05" db="EMBL/GenBank/DDBJ databases">
        <authorList>
            <person name="Lanie J.A."/>
            <person name="Ng W.-L."/>
            <person name="Kazmierczak K.M."/>
            <person name="Andrzejewski T.M."/>
            <person name="Davidsen T.M."/>
            <person name="Wayne K.J."/>
            <person name="Tettelin H."/>
            <person name="Glass J.I."/>
            <person name="Rusch D."/>
            <person name="Podicherti R."/>
            <person name="Tsui H.-C.T."/>
            <person name="Winkler M.E."/>
        </authorList>
    </citation>
    <scope>NUCLEOTIDE SEQUENCE</scope>
</reference>
<feature type="domain" description="Pyridoxamine 5'-phosphate oxidase N-terminal" evidence="1">
    <location>
        <begin position="28"/>
        <end position="152"/>
    </location>
</feature>
<sequence>MSTAHPWLSEWPWPSTPLPQEQLQERIEHLMAIGNMGVLATQGNTGPIASPIEYRAEGMTPYMYPQPGSPKLAAIKRVPSVCFAIYAPLGNWTSCRSAQIFGQAVILEPGTPNWDHALEILPWQASAAELGRDINVKPTHALLKIKPERIVYTEHWLRRDGYAP</sequence>
<organism evidence="2">
    <name type="scientific">marine metagenome</name>
    <dbReference type="NCBI Taxonomy" id="408172"/>
    <lineage>
        <taxon>unclassified sequences</taxon>
        <taxon>metagenomes</taxon>
        <taxon>ecological metagenomes</taxon>
    </lineage>
</organism>